<feature type="non-terminal residue" evidence="1">
    <location>
        <position position="1"/>
    </location>
</feature>
<proteinExistence type="predicted"/>
<feature type="non-terminal residue" evidence="1">
    <location>
        <position position="129"/>
    </location>
</feature>
<gene>
    <name evidence="1" type="ORF">S01H4_64058</name>
</gene>
<dbReference type="AlphaFoldDB" id="X1CFL7"/>
<reference evidence="1" key="1">
    <citation type="journal article" date="2014" name="Front. Microbiol.">
        <title>High frequency of phylogenetically diverse reductive dehalogenase-homologous genes in deep subseafloor sedimentary metagenomes.</title>
        <authorList>
            <person name="Kawai M."/>
            <person name="Futagami T."/>
            <person name="Toyoda A."/>
            <person name="Takaki Y."/>
            <person name="Nishi S."/>
            <person name="Hori S."/>
            <person name="Arai W."/>
            <person name="Tsubouchi T."/>
            <person name="Morono Y."/>
            <person name="Uchiyama I."/>
            <person name="Ito T."/>
            <person name="Fujiyama A."/>
            <person name="Inagaki F."/>
            <person name="Takami H."/>
        </authorList>
    </citation>
    <scope>NUCLEOTIDE SEQUENCE</scope>
    <source>
        <strain evidence="1">Expedition CK06-06</strain>
    </source>
</reference>
<evidence type="ECO:0008006" key="2">
    <source>
        <dbReference type="Google" id="ProtNLM"/>
    </source>
</evidence>
<protein>
    <recommendedName>
        <fullName evidence="2">DNRLRE domain-containing protein</fullName>
    </recommendedName>
</protein>
<sequence>TVWAYKLTRTDWVELEATWNIYKTASNWTAPGGDYVTSSPVGGSIVFPAGFGWMTWNVLAIVQDAYGGSIPAEFLVKFETEGLASGGSQPAFHSKNFTDDTDLQPKLVIDYTPLAGWTGKISGVTNPAE</sequence>
<comment type="caution">
    <text evidence="1">The sequence shown here is derived from an EMBL/GenBank/DDBJ whole genome shotgun (WGS) entry which is preliminary data.</text>
</comment>
<accession>X1CFL7</accession>
<dbReference type="EMBL" id="BART01038724">
    <property type="protein sequence ID" value="GAH07096.1"/>
    <property type="molecule type" value="Genomic_DNA"/>
</dbReference>
<organism evidence="1">
    <name type="scientific">marine sediment metagenome</name>
    <dbReference type="NCBI Taxonomy" id="412755"/>
    <lineage>
        <taxon>unclassified sequences</taxon>
        <taxon>metagenomes</taxon>
        <taxon>ecological metagenomes</taxon>
    </lineage>
</organism>
<name>X1CFL7_9ZZZZ</name>
<evidence type="ECO:0000313" key="1">
    <source>
        <dbReference type="EMBL" id="GAH07096.1"/>
    </source>
</evidence>